<evidence type="ECO:0000256" key="3">
    <source>
        <dbReference type="ARBA" id="ARBA00023295"/>
    </source>
</evidence>
<dbReference type="InterPro" id="IPR004888">
    <property type="entry name" value="Glycoside_hydrolase_63"/>
</dbReference>
<evidence type="ECO:0000313" key="5">
    <source>
        <dbReference type="EMBL" id="MFC3142150.1"/>
    </source>
</evidence>
<reference evidence="6" key="1">
    <citation type="journal article" date="2019" name="Int. J. Syst. Evol. Microbiol.">
        <title>The Global Catalogue of Microorganisms (GCM) 10K type strain sequencing project: providing services to taxonomists for standard genome sequencing and annotation.</title>
        <authorList>
            <consortium name="The Broad Institute Genomics Platform"/>
            <consortium name="The Broad Institute Genome Sequencing Center for Infectious Disease"/>
            <person name="Wu L."/>
            <person name="Ma J."/>
        </authorList>
    </citation>
    <scope>NUCLEOTIDE SEQUENCE [LARGE SCALE GENOMIC DNA]</scope>
    <source>
        <strain evidence="6">KCTC 52366</strain>
    </source>
</reference>
<evidence type="ECO:0000256" key="2">
    <source>
        <dbReference type="ARBA" id="ARBA00022801"/>
    </source>
</evidence>
<evidence type="ECO:0000256" key="1">
    <source>
        <dbReference type="ARBA" id="ARBA00010833"/>
    </source>
</evidence>
<comment type="caution">
    <text evidence="5">The sequence shown here is derived from an EMBL/GenBank/DDBJ whole genome shotgun (WGS) entry which is preliminary data.</text>
</comment>
<organism evidence="5 6">
    <name type="scientific">Psychromarinibacter halotolerans</name>
    <dbReference type="NCBI Taxonomy" id="1775175"/>
    <lineage>
        <taxon>Bacteria</taxon>
        <taxon>Pseudomonadati</taxon>
        <taxon>Pseudomonadota</taxon>
        <taxon>Alphaproteobacteria</taxon>
        <taxon>Rhodobacterales</taxon>
        <taxon>Paracoccaceae</taxon>
        <taxon>Psychromarinibacter</taxon>
    </lineage>
</organism>
<keyword evidence="6" id="KW-1185">Reference proteome</keyword>
<protein>
    <submittedName>
        <fullName evidence="5">Trehalase family glycosidase</fullName>
    </submittedName>
</protein>
<feature type="domain" description="Mannosylglycerate hydrolase MGH1-like glycoside hydrolase" evidence="4">
    <location>
        <begin position="31"/>
        <end position="402"/>
    </location>
</feature>
<gene>
    <name evidence="5" type="ORF">ACFOGP_05485</name>
</gene>
<dbReference type="GO" id="GO:0016798">
    <property type="term" value="F:hydrolase activity, acting on glycosyl bonds"/>
    <property type="evidence" value="ECO:0007669"/>
    <property type="project" value="UniProtKB-KW"/>
</dbReference>
<dbReference type="Proteomes" id="UP001595632">
    <property type="component" value="Unassembled WGS sequence"/>
</dbReference>
<dbReference type="Gene3D" id="1.50.10.10">
    <property type="match status" value="1"/>
</dbReference>
<proteinExistence type="inferred from homology"/>
<dbReference type="Pfam" id="PF22422">
    <property type="entry name" value="MGH1-like_GH"/>
    <property type="match status" value="1"/>
</dbReference>
<dbReference type="InterPro" id="IPR054491">
    <property type="entry name" value="MGH1-like_GH"/>
</dbReference>
<dbReference type="SUPFAM" id="SSF48208">
    <property type="entry name" value="Six-hairpin glycosidases"/>
    <property type="match status" value="1"/>
</dbReference>
<sequence>MADATTCDREARAILAKNDRGGYTVPTANLYPYQWNWDSVFAAIGFAEHDMDRAWTEIETLFRGQWSNGMVPHILFHQVDPGYFPGPDVWRGVGPIPSSGISQPPIAGTFVRWLLDRNPGAQPRARALFKPLMDWHRWFMTWRNEGGAIVVTHPWETGRDNCPDWDGPFAAIEPEGVEQYYRRDTTHVVEEERPRRYDYDRYLYLVKLGAECGWDEAQLKDTTPFRVADPTMTFTLLRSTRDLKAMAERFKEPVDEIDRWIAEMEDGSERLWNAEAGTYDCYDIRAGKHTGVVSNASFLSWYAGVGGDRMLEQFDRIAGLTKYYVPSTDPAHPAYEPKRYWRGPVWAMMNMLVATGLGEAGHVDRAKALTDNTRALISKNGFAEYFDPTNGAPAGGRDFTWTAAVWLAWASPNTGKTPWAA</sequence>
<dbReference type="InterPro" id="IPR012341">
    <property type="entry name" value="6hp_glycosidase-like_sf"/>
</dbReference>
<comment type="similarity">
    <text evidence="1">Belongs to the glycosyl hydrolase 63 family.</text>
</comment>
<keyword evidence="2" id="KW-0378">Hydrolase</keyword>
<dbReference type="PANTHER" id="PTHR10412:SF11">
    <property type="entry name" value="MANNOSYL-OLIGOSACCHARIDE GLUCOSIDASE"/>
    <property type="match status" value="1"/>
</dbReference>
<keyword evidence="3 5" id="KW-0326">Glycosidase</keyword>
<dbReference type="PANTHER" id="PTHR10412">
    <property type="entry name" value="MANNOSYL-OLIGOSACCHARIDE GLUCOSIDASE"/>
    <property type="match status" value="1"/>
</dbReference>
<dbReference type="RefSeq" id="WP_275631614.1">
    <property type="nucleotide sequence ID" value="NZ_JARGYD010000002.1"/>
</dbReference>
<evidence type="ECO:0000259" key="4">
    <source>
        <dbReference type="Pfam" id="PF22422"/>
    </source>
</evidence>
<accession>A0ABV7GPV5</accession>
<dbReference type="InterPro" id="IPR008928">
    <property type="entry name" value="6-hairpin_glycosidase_sf"/>
</dbReference>
<name>A0ABV7GPV5_9RHOB</name>
<evidence type="ECO:0000313" key="6">
    <source>
        <dbReference type="Proteomes" id="UP001595632"/>
    </source>
</evidence>
<dbReference type="EMBL" id="JBHRTB010000010">
    <property type="protein sequence ID" value="MFC3142150.1"/>
    <property type="molecule type" value="Genomic_DNA"/>
</dbReference>